<feature type="binding site" evidence="7">
    <location>
        <position position="269"/>
    </location>
    <ligand>
        <name>ADP</name>
        <dbReference type="ChEBI" id="CHEBI:456216"/>
    </ligand>
</feature>
<organism evidence="11 12">
    <name type="scientific">Oscillibacter valericigenes</name>
    <dbReference type="NCBI Taxonomy" id="351091"/>
    <lineage>
        <taxon>Bacteria</taxon>
        <taxon>Bacillati</taxon>
        <taxon>Bacillota</taxon>
        <taxon>Clostridia</taxon>
        <taxon>Eubacteriales</taxon>
        <taxon>Oscillospiraceae</taxon>
        <taxon>Oscillibacter</taxon>
    </lineage>
</organism>
<feature type="binding site" evidence="7">
    <location>
        <position position="12"/>
    </location>
    <ligand>
        <name>ATP</name>
        <dbReference type="ChEBI" id="CHEBI:30616"/>
    </ligand>
</feature>
<name>A0ABS2FUG3_9FIRM</name>
<dbReference type="CDD" id="cd07786">
    <property type="entry name" value="FGGY_EcGK_like"/>
    <property type="match status" value="1"/>
</dbReference>
<comment type="subunit">
    <text evidence="7">Homotetramer and homodimer (in equilibrium).</text>
</comment>
<comment type="similarity">
    <text evidence="1 7 8">Belongs to the FGGY kinase family.</text>
</comment>
<dbReference type="PIRSF" id="PIRSF000538">
    <property type="entry name" value="GlpK"/>
    <property type="match status" value="1"/>
</dbReference>
<gene>
    <name evidence="7 11" type="primary">glpK</name>
    <name evidence="11" type="ORF">H9X91_03475</name>
</gene>
<sequence>MRPYVVALDQGTTSSRAILFNQAGEIVSRAQHPFRQIYPQPGWVEHDPLDIWATEKRALAEAVGAAHIDPKQIAAIGITNQRETTILWDRATGQPVHNAIVWQCRRTAPICDELKEQGLGPLVTERTGLLIDAYFSGTKIRWLLDHVPGARQRAERGELCAGTVDSWLIWNLTGGAAHVTDYSNASRTMLFNIHDLRWDADLCAALDIPVSLLPEPLPSCHLYGRVAPGIPGLEDLAGIPICGSAGDQPAALFGQACFAPGQAKNTYGTGCFTLMNVGGAPVASRSGLVTSVAWSLNGRTTYALEGSVFNAGSTIQWLRDELGLISSAPECDRLAESVPDSGGVYVVPAFTGLGAPYWDMYARGTIVGLTRGTTRAHIARAVLDAIALQVADLVRAMNDDAPCPITTLRVDGGASVSDIMMQTQADLLRLPVDRPAQVETTAFGAAALAGLAAGVWTDLDEVAGLRRSQHVFLPQRPEGDCEAQYRQWRRAVDRSLRWIENDV</sequence>
<evidence type="ECO:0000313" key="12">
    <source>
        <dbReference type="Proteomes" id="UP000719500"/>
    </source>
</evidence>
<dbReference type="PROSITE" id="PS00933">
    <property type="entry name" value="FGGY_KINASES_1"/>
    <property type="match status" value="1"/>
</dbReference>
<dbReference type="InterPro" id="IPR018485">
    <property type="entry name" value="FGGY_C"/>
</dbReference>
<evidence type="ECO:0000256" key="8">
    <source>
        <dbReference type="RuleBase" id="RU003733"/>
    </source>
</evidence>
<evidence type="ECO:0000256" key="5">
    <source>
        <dbReference type="ARBA" id="ARBA00022798"/>
    </source>
</evidence>
<feature type="binding site" evidence="7">
    <location>
        <position position="269"/>
    </location>
    <ligand>
        <name>ATP</name>
        <dbReference type="ChEBI" id="CHEBI:30616"/>
    </ligand>
</feature>
<dbReference type="RefSeq" id="WP_204802525.1">
    <property type="nucleotide sequence ID" value="NZ_JACSNX010000002.1"/>
</dbReference>
<dbReference type="HAMAP" id="MF_00186">
    <property type="entry name" value="Glycerol_kin"/>
    <property type="match status" value="1"/>
</dbReference>
<dbReference type="NCBIfam" id="NF000756">
    <property type="entry name" value="PRK00047.1"/>
    <property type="match status" value="1"/>
</dbReference>
<evidence type="ECO:0000256" key="2">
    <source>
        <dbReference type="ARBA" id="ARBA00022679"/>
    </source>
</evidence>
<evidence type="ECO:0000259" key="10">
    <source>
        <dbReference type="Pfam" id="PF02782"/>
    </source>
</evidence>
<keyword evidence="5 7" id="KW-0319">Glycerol metabolism</keyword>
<evidence type="ECO:0000259" key="9">
    <source>
        <dbReference type="Pfam" id="PF00370"/>
    </source>
</evidence>
<feature type="domain" description="Carbohydrate kinase FGGY C-terminal" evidence="10">
    <location>
        <begin position="264"/>
        <end position="453"/>
    </location>
</feature>
<dbReference type="PANTHER" id="PTHR10196:SF69">
    <property type="entry name" value="GLYCEROL KINASE"/>
    <property type="match status" value="1"/>
</dbReference>
<evidence type="ECO:0000256" key="6">
    <source>
        <dbReference type="ARBA" id="ARBA00022840"/>
    </source>
</evidence>
<feature type="binding site" evidence="7">
    <location>
        <position position="16"/>
    </location>
    <ligand>
        <name>ADP</name>
        <dbReference type="ChEBI" id="CHEBI:456216"/>
    </ligand>
</feature>
<dbReference type="PANTHER" id="PTHR10196">
    <property type="entry name" value="SUGAR KINASE"/>
    <property type="match status" value="1"/>
</dbReference>
<keyword evidence="2 7" id="KW-0808">Transferase</keyword>
<protein>
    <recommendedName>
        <fullName evidence="7">Glycerol kinase</fullName>
        <ecNumber evidence="7">2.7.1.30</ecNumber>
    </recommendedName>
    <alternativeName>
        <fullName evidence="7">ATP:glycerol 3-phosphotransferase</fullName>
    </alternativeName>
    <alternativeName>
        <fullName evidence="7">Glycerokinase</fullName>
        <shortName evidence="7">GK</shortName>
    </alternativeName>
</protein>
<feature type="binding site" evidence="7">
    <location>
        <position position="83"/>
    </location>
    <ligand>
        <name>sn-glycerol 3-phosphate</name>
        <dbReference type="ChEBI" id="CHEBI:57597"/>
    </ligand>
</feature>
<dbReference type="Proteomes" id="UP000719500">
    <property type="component" value="Unassembled WGS sequence"/>
</dbReference>
<comment type="function">
    <text evidence="7">Key enzyme in the regulation of glycerol uptake and metabolism. Catalyzes the phosphorylation of glycerol to yield sn-glycerol 3-phosphate.</text>
</comment>
<reference evidence="11 12" key="1">
    <citation type="journal article" date="2021" name="Sci. Rep.">
        <title>The distribution of antibiotic resistance genes in chicken gut microbiota commensals.</title>
        <authorList>
            <person name="Juricova H."/>
            <person name="Matiasovicova J."/>
            <person name="Kubasova T."/>
            <person name="Cejkova D."/>
            <person name="Rychlik I."/>
        </authorList>
    </citation>
    <scope>NUCLEOTIDE SEQUENCE [LARGE SCALE GENOMIC DNA]</scope>
    <source>
        <strain evidence="11 12">An411</strain>
    </source>
</reference>
<dbReference type="InterPro" id="IPR018483">
    <property type="entry name" value="Carb_kinase_FGGY_CS"/>
</dbReference>
<dbReference type="PROSITE" id="PS00445">
    <property type="entry name" value="FGGY_KINASES_2"/>
    <property type="match status" value="1"/>
</dbReference>
<dbReference type="EMBL" id="JACSNX010000002">
    <property type="protein sequence ID" value="MBM6850497.1"/>
    <property type="molecule type" value="Genomic_DNA"/>
</dbReference>
<dbReference type="InterPro" id="IPR000577">
    <property type="entry name" value="Carb_kinase_FGGY"/>
</dbReference>
<dbReference type="NCBIfam" id="TIGR01311">
    <property type="entry name" value="glycerol_kin"/>
    <property type="match status" value="1"/>
</dbReference>
<comment type="pathway">
    <text evidence="7">Polyol metabolism; glycerol degradation via glycerol kinase pathway; sn-glycerol 3-phosphate from glycerol: step 1/1.</text>
</comment>
<comment type="catalytic activity">
    <reaction evidence="7">
        <text>glycerol + ATP = sn-glycerol 3-phosphate + ADP + H(+)</text>
        <dbReference type="Rhea" id="RHEA:21644"/>
        <dbReference type="ChEBI" id="CHEBI:15378"/>
        <dbReference type="ChEBI" id="CHEBI:17754"/>
        <dbReference type="ChEBI" id="CHEBI:30616"/>
        <dbReference type="ChEBI" id="CHEBI:57597"/>
        <dbReference type="ChEBI" id="CHEBI:456216"/>
        <dbReference type="EC" id="2.7.1.30"/>
    </reaction>
</comment>
<feature type="binding site" evidence="7">
    <location>
        <position position="134"/>
    </location>
    <ligand>
        <name>sn-glycerol 3-phosphate</name>
        <dbReference type="ChEBI" id="CHEBI:57597"/>
    </ligand>
</feature>
<keyword evidence="6 7" id="KW-0067">ATP-binding</keyword>
<keyword evidence="3 7" id="KW-0547">Nucleotide-binding</keyword>
<dbReference type="InterPro" id="IPR018484">
    <property type="entry name" value="FGGY_N"/>
</dbReference>
<feature type="domain" description="Carbohydrate kinase FGGY N-terminal" evidence="9">
    <location>
        <begin position="4"/>
        <end position="254"/>
    </location>
</feature>
<feature type="binding site" evidence="7">
    <location>
        <position position="83"/>
    </location>
    <ligand>
        <name>glycerol</name>
        <dbReference type="ChEBI" id="CHEBI:17754"/>
    </ligand>
</feature>
<comment type="caution">
    <text evidence="7">Lacks conserved residue(s) required for the propagation of feature annotation.</text>
</comment>
<dbReference type="Pfam" id="PF00370">
    <property type="entry name" value="FGGY_N"/>
    <property type="match status" value="1"/>
</dbReference>
<feature type="binding site" evidence="7">
    <location>
        <position position="248"/>
    </location>
    <ligand>
        <name>glycerol</name>
        <dbReference type="ChEBI" id="CHEBI:17754"/>
    </ligand>
</feature>
<feature type="binding site" evidence="7">
    <location>
        <position position="14"/>
    </location>
    <ligand>
        <name>ATP</name>
        <dbReference type="ChEBI" id="CHEBI:30616"/>
    </ligand>
</feature>
<feature type="binding site" evidence="7">
    <location>
        <position position="82"/>
    </location>
    <ligand>
        <name>sn-glycerol 3-phosphate</name>
        <dbReference type="ChEBI" id="CHEBI:57597"/>
    </ligand>
</feature>
<dbReference type="SUPFAM" id="SSF53067">
    <property type="entry name" value="Actin-like ATPase domain"/>
    <property type="match status" value="2"/>
</dbReference>
<keyword evidence="4 7" id="KW-0418">Kinase</keyword>
<feature type="binding site" evidence="7">
    <location>
        <position position="413"/>
    </location>
    <ligand>
        <name>ADP</name>
        <dbReference type="ChEBI" id="CHEBI:456216"/>
    </ligand>
</feature>
<feature type="binding site" evidence="7">
    <location>
        <position position="247"/>
    </location>
    <ligand>
        <name>sn-glycerol 3-phosphate</name>
        <dbReference type="ChEBI" id="CHEBI:57597"/>
    </ligand>
</feature>
<comment type="activity regulation">
    <text evidence="7">Activated by phosphorylation and inhibited by fructose 1,6-bisphosphate (FBP).</text>
</comment>
<proteinExistence type="inferred from homology"/>
<comment type="caution">
    <text evidence="11">The sequence shown here is derived from an EMBL/GenBank/DDBJ whole genome shotgun (WGS) entry which is preliminary data.</text>
</comment>
<evidence type="ECO:0000313" key="11">
    <source>
        <dbReference type="EMBL" id="MBM6850497.1"/>
    </source>
</evidence>
<evidence type="ECO:0000256" key="4">
    <source>
        <dbReference type="ARBA" id="ARBA00022777"/>
    </source>
</evidence>
<evidence type="ECO:0000256" key="7">
    <source>
        <dbReference type="HAMAP-Rule" id="MF_00186"/>
    </source>
</evidence>
<feature type="binding site" evidence="7">
    <location>
        <position position="82"/>
    </location>
    <ligand>
        <name>glycerol</name>
        <dbReference type="ChEBI" id="CHEBI:17754"/>
    </ligand>
</feature>
<feature type="binding site" evidence="7">
    <location>
        <position position="12"/>
    </location>
    <ligand>
        <name>sn-glycerol 3-phosphate</name>
        <dbReference type="ChEBI" id="CHEBI:57597"/>
    </ligand>
</feature>
<feature type="binding site" evidence="7">
    <location>
        <position position="134"/>
    </location>
    <ligand>
        <name>glycerol</name>
        <dbReference type="ChEBI" id="CHEBI:17754"/>
    </ligand>
</feature>
<evidence type="ECO:0000256" key="3">
    <source>
        <dbReference type="ARBA" id="ARBA00022741"/>
    </source>
</evidence>
<accession>A0ABS2FUG3</accession>
<dbReference type="InterPro" id="IPR043129">
    <property type="entry name" value="ATPase_NBD"/>
</dbReference>
<feature type="binding site" evidence="7">
    <location>
        <position position="13"/>
    </location>
    <ligand>
        <name>ATP</name>
        <dbReference type="ChEBI" id="CHEBI:30616"/>
    </ligand>
</feature>
<feature type="binding site" evidence="7">
    <location>
        <position position="247"/>
    </location>
    <ligand>
        <name>glycerol</name>
        <dbReference type="ChEBI" id="CHEBI:17754"/>
    </ligand>
</feature>
<feature type="binding site" evidence="7">
    <location>
        <position position="12"/>
    </location>
    <ligand>
        <name>ADP</name>
        <dbReference type="ChEBI" id="CHEBI:456216"/>
    </ligand>
</feature>
<dbReference type="InterPro" id="IPR005999">
    <property type="entry name" value="Glycerol_kin"/>
</dbReference>
<feature type="binding site" evidence="7">
    <location>
        <position position="312"/>
    </location>
    <ligand>
        <name>ADP</name>
        <dbReference type="ChEBI" id="CHEBI:456216"/>
    </ligand>
</feature>
<evidence type="ECO:0000256" key="1">
    <source>
        <dbReference type="ARBA" id="ARBA00009156"/>
    </source>
</evidence>
<dbReference type="EC" id="2.7.1.30" evidence="7"/>
<feature type="binding site" evidence="7">
    <location>
        <position position="316"/>
    </location>
    <ligand>
        <name>ATP</name>
        <dbReference type="ChEBI" id="CHEBI:30616"/>
    </ligand>
</feature>
<dbReference type="Pfam" id="PF02782">
    <property type="entry name" value="FGGY_C"/>
    <property type="match status" value="1"/>
</dbReference>
<dbReference type="GO" id="GO:0004370">
    <property type="term" value="F:glycerol kinase activity"/>
    <property type="evidence" value="ECO:0007669"/>
    <property type="project" value="UniProtKB-EC"/>
</dbReference>
<dbReference type="Gene3D" id="3.30.420.40">
    <property type="match status" value="2"/>
</dbReference>
<keyword evidence="12" id="KW-1185">Reference proteome</keyword>
<feature type="binding site" evidence="7">
    <location>
        <position position="312"/>
    </location>
    <ligand>
        <name>ATP</name>
        <dbReference type="ChEBI" id="CHEBI:30616"/>
    </ligand>
</feature>
<feature type="binding site" evidence="7">
    <location>
        <position position="413"/>
    </location>
    <ligand>
        <name>ATP</name>
        <dbReference type="ChEBI" id="CHEBI:30616"/>
    </ligand>
</feature>